<dbReference type="PANTHER" id="PTHR31308">
    <property type="match status" value="1"/>
</dbReference>
<feature type="compositionally biased region" description="Low complexity" evidence="5">
    <location>
        <begin position="29"/>
        <end position="40"/>
    </location>
</feature>
<feature type="domain" description="Glycoside hydrolase family 5" evidence="7">
    <location>
        <begin position="63"/>
        <end position="376"/>
    </location>
</feature>
<sequence length="494" mass="53329">MRLHRALGTLALGMSLLCALPATAAPLSPAAAPARGTAPAAPWPRPVGTVTTPDGRVHLADRQGRALRLHGLNLGKNDTVTEERIARLARDGFTLIRLTIKWEDLEPRRGHYDTGYLRTVERTLEWADRYRVLVLVDWHQDVFGPAFGHGGIPAWATRTDGLPFEPDPDDWFADYFQPAVQAAFTHLYDDPDLRAAQAAAYTEVATALRGHPSLLGYDLFNEPFGPVPGDPSDPADRLAASIALERGRLPAMYRRLIAAVRAADPDAWLFLEPTVLVGEGVPTSLPGLGDPRPGTDRLGYAPHFYDTAVESGADWDPSGRFIERYEAAIGAYPAEHRLPVLVGEWGPPKATTPGNAELIRRQLASMQGFATGWAMWYDCAAEEGGGYCARDPQGRPAPGKEPAFAPYAPVVAGSPVGESYDPATRAYTLELTADRTTRRAWTTLALPRDLFPQGARISVRGASGARVRPGPGTARVLLPAARPGTPVTLTAIAR</sequence>
<accession>A0A4Z0H9K4</accession>
<feature type="domain" description="Glycoside hydrolase family 5 C-terminal" evidence="8">
    <location>
        <begin position="406"/>
        <end position="489"/>
    </location>
</feature>
<dbReference type="Pfam" id="PF18564">
    <property type="entry name" value="Glyco_hydro_5_C"/>
    <property type="match status" value="1"/>
</dbReference>
<dbReference type="GO" id="GO:0004553">
    <property type="term" value="F:hydrolase activity, hydrolyzing O-glycosyl compounds"/>
    <property type="evidence" value="ECO:0007669"/>
    <property type="project" value="InterPro"/>
</dbReference>
<evidence type="ECO:0000313" key="9">
    <source>
        <dbReference type="EMBL" id="TGB09373.1"/>
    </source>
</evidence>
<dbReference type="InterPro" id="IPR013780">
    <property type="entry name" value="Glyco_hydro_b"/>
</dbReference>
<dbReference type="PANTHER" id="PTHR31308:SF3">
    <property type="entry name" value="ENDOGLYCOCERAMIDASE"/>
    <property type="match status" value="1"/>
</dbReference>
<dbReference type="InterPro" id="IPR052066">
    <property type="entry name" value="Glycosphingolipid_Hydrolases"/>
</dbReference>
<dbReference type="Gene3D" id="3.20.20.80">
    <property type="entry name" value="Glycosidases"/>
    <property type="match status" value="1"/>
</dbReference>
<dbReference type="OrthoDB" id="4771662at2"/>
<keyword evidence="6" id="KW-0732">Signal</keyword>
<reference evidence="9 10" key="1">
    <citation type="submission" date="2019-03" db="EMBL/GenBank/DDBJ databases">
        <authorList>
            <person name="Gonzalez-Pimentel J.L."/>
        </authorList>
    </citation>
    <scope>NUCLEOTIDE SEQUENCE [LARGE SCALE GENOMIC DNA]</scope>
    <source>
        <strain evidence="9 10">JCM 31289</strain>
    </source>
</reference>
<evidence type="ECO:0000256" key="1">
    <source>
        <dbReference type="ARBA" id="ARBA00005641"/>
    </source>
</evidence>
<dbReference type="InterPro" id="IPR018087">
    <property type="entry name" value="Glyco_hydro_5_CS"/>
</dbReference>
<dbReference type="GO" id="GO:0000272">
    <property type="term" value="P:polysaccharide catabolic process"/>
    <property type="evidence" value="ECO:0007669"/>
    <property type="project" value="InterPro"/>
</dbReference>
<proteinExistence type="inferred from homology"/>
<evidence type="ECO:0000256" key="4">
    <source>
        <dbReference type="RuleBase" id="RU361153"/>
    </source>
</evidence>
<dbReference type="InterPro" id="IPR001547">
    <property type="entry name" value="Glyco_hydro_5"/>
</dbReference>
<keyword evidence="3 4" id="KW-0326">Glycosidase</keyword>
<keyword evidence="2 4" id="KW-0378">Hydrolase</keyword>
<comment type="similarity">
    <text evidence="1 4">Belongs to the glycosyl hydrolase 5 (cellulase A) family.</text>
</comment>
<evidence type="ECO:0000259" key="8">
    <source>
        <dbReference type="Pfam" id="PF18564"/>
    </source>
</evidence>
<name>A0A4Z0H9K4_9ACTN</name>
<comment type="caution">
    <text evidence="9">The sequence shown here is derived from an EMBL/GenBank/DDBJ whole genome shotgun (WGS) entry which is preliminary data.</text>
</comment>
<dbReference type="InterPro" id="IPR017853">
    <property type="entry name" value="GH"/>
</dbReference>
<organism evidence="9 10">
    <name type="scientific">Streptomyces palmae</name>
    <dbReference type="NCBI Taxonomy" id="1701085"/>
    <lineage>
        <taxon>Bacteria</taxon>
        <taxon>Bacillati</taxon>
        <taxon>Actinomycetota</taxon>
        <taxon>Actinomycetes</taxon>
        <taxon>Kitasatosporales</taxon>
        <taxon>Streptomycetaceae</taxon>
        <taxon>Streptomyces</taxon>
    </lineage>
</organism>
<evidence type="ECO:0000256" key="5">
    <source>
        <dbReference type="SAM" id="MobiDB-lite"/>
    </source>
</evidence>
<dbReference type="Gene3D" id="2.60.40.1180">
    <property type="entry name" value="Golgi alpha-mannosidase II"/>
    <property type="match status" value="1"/>
</dbReference>
<dbReference type="SUPFAM" id="SSF51445">
    <property type="entry name" value="(Trans)glycosidases"/>
    <property type="match status" value="1"/>
</dbReference>
<dbReference type="Pfam" id="PF00150">
    <property type="entry name" value="Cellulase"/>
    <property type="match status" value="1"/>
</dbReference>
<dbReference type="Proteomes" id="UP000297948">
    <property type="component" value="Unassembled WGS sequence"/>
</dbReference>
<dbReference type="InterPro" id="IPR041036">
    <property type="entry name" value="GH5_C"/>
</dbReference>
<evidence type="ECO:0000256" key="3">
    <source>
        <dbReference type="ARBA" id="ARBA00023295"/>
    </source>
</evidence>
<feature type="chain" id="PRO_5021328835" evidence="6">
    <location>
        <begin position="25"/>
        <end position="494"/>
    </location>
</feature>
<evidence type="ECO:0000313" key="10">
    <source>
        <dbReference type="Proteomes" id="UP000297948"/>
    </source>
</evidence>
<evidence type="ECO:0000256" key="2">
    <source>
        <dbReference type="ARBA" id="ARBA00022801"/>
    </source>
</evidence>
<feature type="signal peptide" evidence="6">
    <location>
        <begin position="1"/>
        <end position="24"/>
    </location>
</feature>
<dbReference type="EMBL" id="SRID01000105">
    <property type="protein sequence ID" value="TGB09373.1"/>
    <property type="molecule type" value="Genomic_DNA"/>
</dbReference>
<keyword evidence="10" id="KW-1185">Reference proteome</keyword>
<dbReference type="GO" id="GO:0016042">
    <property type="term" value="P:lipid catabolic process"/>
    <property type="evidence" value="ECO:0007669"/>
    <property type="project" value="UniProtKB-ARBA"/>
</dbReference>
<dbReference type="PROSITE" id="PS00659">
    <property type="entry name" value="GLYCOSYL_HYDROL_F5"/>
    <property type="match status" value="1"/>
</dbReference>
<dbReference type="GO" id="GO:1901136">
    <property type="term" value="P:carbohydrate derivative catabolic process"/>
    <property type="evidence" value="ECO:0007669"/>
    <property type="project" value="UniProtKB-ARBA"/>
</dbReference>
<evidence type="ECO:0000259" key="7">
    <source>
        <dbReference type="Pfam" id="PF00150"/>
    </source>
</evidence>
<evidence type="ECO:0000256" key="6">
    <source>
        <dbReference type="SAM" id="SignalP"/>
    </source>
</evidence>
<dbReference type="AlphaFoldDB" id="A0A4Z0H9K4"/>
<gene>
    <name evidence="9" type="ORF">E4099_13855</name>
</gene>
<protein>
    <submittedName>
        <fullName evidence="9">Endoglycoceramidase</fullName>
    </submittedName>
</protein>
<feature type="region of interest" description="Disordered" evidence="5">
    <location>
        <begin position="29"/>
        <end position="52"/>
    </location>
</feature>